<dbReference type="GO" id="GO:0005975">
    <property type="term" value="P:carbohydrate metabolic process"/>
    <property type="evidence" value="ECO:0007669"/>
    <property type="project" value="InterPro"/>
</dbReference>
<proteinExistence type="predicted"/>
<evidence type="ECO:0000259" key="2">
    <source>
        <dbReference type="Pfam" id="PF03190"/>
    </source>
</evidence>
<comment type="caution">
    <text evidence="3">The sequence shown here is derived from an EMBL/GenBank/DDBJ whole genome shotgun (WGS) entry which is preliminary data.</text>
</comment>
<evidence type="ECO:0000313" key="3">
    <source>
        <dbReference type="EMBL" id="MCI4656832.1"/>
    </source>
</evidence>
<dbReference type="PIRSF" id="PIRSF006402">
    <property type="entry name" value="UCP006402_thioredoxin"/>
    <property type="match status" value="1"/>
</dbReference>
<feature type="region of interest" description="Disordered" evidence="1">
    <location>
        <begin position="616"/>
        <end position="648"/>
    </location>
</feature>
<feature type="compositionally biased region" description="Acidic residues" evidence="1">
    <location>
        <begin position="636"/>
        <end position="645"/>
    </location>
</feature>
<dbReference type="InterPro" id="IPR024705">
    <property type="entry name" value="Ssp411"/>
</dbReference>
<keyword evidence="4" id="KW-1185">Reference proteome</keyword>
<feature type="domain" description="Spermatogenesis-associated protein 20-like TRX" evidence="2">
    <location>
        <begin position="3"/>
        <end position="163"/>
    </location>
</feature>
<gene>
    <name evidence="3" type="ORF">MQH31_03260</name>
</gene>
<feature type="region of interest" description="Disordered" evidence="1">
    <location>
        <begin position="178"/>
        <end position="229"/>
    </location>
</feature>
<dbReference type="InterPro" id="IPR008928">
    <property type="entry name" value="6-hairpin_glycosidase_sf"/>
</dbReference>
<dbReference type="Proteomes" id="UP001165341">
    <property type="component" value="Unassembled WGS sequence"/>
</dbReference>
<dbReference type="RefSeq" id="WP_243010890.1">
    <property type="nucleotide sequence ID" value="NZ_JALGAR010000001.1"/>
</dbReference>
<dbReference type="CDD" id="cd02955">
    <property type="entry name" value="SSP411"/>
    <property type="match status" value="1"/>
</dbReference>
<dbReference type="InterPro" id="IPR012341">
    <property type="entry name" value="6hp_glycosidase-like_sf"/>
</dbReference>
<dbReference type="SUPFAM" id="SSF52833">
    <property type="entry name" value="Thioredoxin-like"/>
    <property type="match status" value="1"/>
</dbReference>
<organism evidence="3 4">
    <name type="scientific">Cryobacterium zhongshanensis</name>
    <dbReference type="NCBI Taxonomy" id="2928153"/>
    <lineage>
        <taxon>Bacteria</taxon>
        <taxon>Bacillati</taxon>
        <taxon>Actinomycetota</taxon>
        <taxon>Actinomycetes</taxon>
        <taxon>Micrococcales</taxon>
        <taxon>Microbacteriaceae</taxon>
        <taxon>Cryobacterium</taxon>
    </lineage>
</organism>
<reference evidence="3" key="1">
    <citation type="submission" date="2022-03" db="EMBL/GenBank/DDBJ databases">
        <title>Cryobacterium sp. nov. strain ZS14-85, isolated from Antarctic soil.</title>
        <authorList>
            <person name="Li J."/>
            <person name="Niu G."/>
        </authorList>
    </citation>
    <scope>NUCLEOTIDE SEQUENCE</scope>
    <source>
        <strain evidence="3">ZS14-85</strain>
    </source>
</reference>
<name>A0AA41QTR9_9MICO</name>
<evidence type="ECO:0000256" key="1">
    <source>
        <dbReference type="SAM" id="MobiDB-lite"/>
    </source>
</evidence>
<protein>
    <submittedName>
        <fullName evidence="3">DUF255 domain-containing protein</fullName>
    </submittedName>
</protein>
<dbReference type="InterPro" id="IPR036249">
    <property type="entry name" value="Thioredoxin-like_sf"/>
</dbReference>
<dbReference type="Gene3D" id="1.50.10.10">
    <property type="match status" value="1"/>
</dbReference>
<dbReference type="EMBL" id="JALGAR010000001">
    <property type="protein sequence ID" value="MCI4656832.1"/>
    <property type="molecule type" value="Genomic_DNA"/>
</dbReference>
<dbReference type="InterPro" id="IPR004879">
    <property type="entry name" value="Ssp411-like_TRX"/>
</dbReference>
<dbReference type="SUPFAM" id="SSF48208">
    <property type="entry name" value="Six-hairpin glycosidases"/>
    <property type="match status" value="1"/>
</dbReference>
<evidence type="ECO:0000313" key="4">
    <source>
        <dbReference type="Proteomes" id="UP001165341"/>
    </source>
</evidence>
<dbReference type="Gene3D" id="3.40.30.10">
    <property type="entry name" value="Glutaredoxin"/>
    <property type="match status" value="1"/>
</dbReference>
<dbReference type="AlphaFoldDB" id="A0AA41QTR9"/>
<dbReference type="PANTHER" id="PTHR42899:SF1">
    <property type="entry name" value="SPERMATOGENESIS-ASSOCIATED PROTEIN 20"/>
    <property type="match status" value="1"/>
</dbReference>
<dbReference type="Pfam" id="PF03190">
    <property type="entry name" value="Thioredox_DsbH"/>
    <property type="match status" value="1"/>
</dbReference>
<feature type="compositionally biased region" description="Basic and acidic residues" evidence="1">
    <location>
        <begin position="180"/>
        <end position="229"/>
    </location>
</feature>
<accession>A0AA41QTR9</accession>
<dbReference type="PANTHER" id="PTHR42899">
    <property type="entry name" value="SPERMATOGENESIS-ASSOCIATED PROTEIN 20"/>
    <property type="match status" value="1"/>
</dbReference>
<sequence length="744" mass="78729">MPNRLADAISPYLRSHADNPVDWHGWGEEAFAEARKRDLPLLVSIGYSTCHWCHVMARESFSDPDLAAYLNAHFVSIKVDREEHPEVDATYLASASAFVDGLGWPLNVFVTPEGRAFYAGTYFPPIAVPGRPAFRQVLEAVTDAWTVRRAEVTETGALVADALAAAARQQELADAAVDGFRGDDHDGSGHDGGGHDGSGHDGGDHDGGGHDGDGHVGGHGVGDHDLGDRRLRRLPQGSVLDGIVEGLAATEDTRYGGFGGAPKFPVAPALGFLLDRPAGRSLALRTLKRMGASPLRDPVEGGFFRYAVNRDWSEPHFERMLYDNAQLLDLYTLAWRLTGEQWSRTVAEGVAGFLLSVMQLPDGGFASAQDSESTVAGRRVEGGYYALDIDARRTQPRPALDEKVLTGWNGLAIAALARAGFVFDEPRYTDAAVRAADYLLSRHLTMPSAGDRPELARASIAGRMSTARATLEDYGMFAQGLLELALVTGEERYASAARLLVDSTLAPPTDTAATDTAATGTAATRFRVPAGSDPVLVGQGLALEVDPSEGAYPSGRSAAAGAAQLLYLTTGVDGYRDAAITAVVPFLARATERPLAFGAVLQLCSALLAPVEQLVIVSPDPDPDPDPDPARREPGDPGDLDEPGEPDFSAAPSFFDLPAAVSPTALVDSARRRATGLVASVTAAQARTLAAAGFELFAGRVPLRDLPTAYLCREFVCRVPVTDPAELTIGETSGETAPDGLASL</sequence>